<dbReference type="EMBL" id="KZ679015">
    <property type="protein sequence ID" value="PSS12519.1"/>
    <property type="molecule type" value="Genomic_DNA"/>
</dbReference>
<dbReference type="Pfam" id="PF01636">
    <property type="entry name" value="APH"/>
    <property type="match status" value="1"/>
</dbReference>
<dbReference type="RefSeq" id="XP_024718517.1">
    <property type="nucleotide sequence ID" value="XM_024869631.1"/>
</dbReference>
<gene>
    <name evidence="2" type="ORF">M430DRAFT_85376</name>
</gene>
<feature type="domain" description="Aminoglycoside phosphotransferase" evidence="1">
    <location>
        <begin position="46"/>
        <end position="301"/>
    </location>
</feature>
<sequence>AWLHRLGKYSTPGIEKLASQYRNGAKCRCVEVKNGSFNWCFKVVFENGGPTWAVRFPVAGNVMHAESKVQREYAVMKFVREKTDIPVPEVIAFGAASDNHDPAMGPFIITEWVEGVPLSSLMEQLPRPARGPVLRTDLSDETLFAIYRQVANIMLELSRHNFDKIGALSLVYNDDGTPSWPVTSRPMTLKMNEIERGGYVTVDNHVREPFRTVTEYVHNLVQQNITHLFEQRNSVDDIYDARRKYILRQRVKNLIPYFVAPEYDSGPFKLLCDDFHPGNILVNDNMEVVAVIDWEWTYAGPYQFVYSPPPWLILENPTSWTDRSEALYKAKFPLFLRALEEEEVRRGTRLPPEHRMSGLMRRSVEDGKFWFNELIRESFNFDEDVLWPNIELLLQKSGLADVGIPSDQEVEDFVKRKMQDLETYNRDLQVLRRKELESEEGITETWQENVATET</sequence>
<feature type="non-terminal residue" evidence="2">
    <location>
        <position position="454"/>
    </location>
</feature>
<accession>A0A2T3AV23</accession>
<dbReference type="PANTHER" id="PTHR21310:SF37">
    <property type="entry name" value="AMINOGLYCOSIDE PHOSPHOTRANSFERASE DOMAIN-CONTAINING PROTEIN"/>
    <property type="match status" value="1"/>
</dbReference>
<dbReference type="AlphaFoldDB" id="A0A2T3AV23"/>
<feature type="non-terminal residue" evidence="2">
    <location>
        <position position="1"/>
    </location>
</feature>
<evidence type="ECO:0000259" key="1">
    <source>
        <dbReference type="Pfam" id="PF01636"/>
    </source>
</evidence>
<dbReference type="InterPro" id="IPR011009">
    <property type="entry name" value="Kinase-like_dom_sf"/>
</dbReference>
<dbReference type="InterPro" id="IPR002575">
    <property type="entry name" value="Aminoglycoside_PTrfase"/>
</dbReference>
<organism evidence="2 3">
    <name type="scientific">Amorphotheca resinae ATCC 22711</name>
    <dbReference type="NCBI Taxonomy" id="857342"/>
    <lineage>
        <taxon>Eukaryota</taxon>
        <taxon>Fungi</taxon>
        <taxon>Dikarya</taxon>
        <taxon>Ascomycota</taxon>
        <taxon>Pezizomycotina</taxon>
        <taxon>Leotiomycetes</taxon>
        <taxon>Helotiales</taxon>
        <taxon>Amorphothecaceae</taxon>
        <taxon>Amorphotheca</taxon>
    </lineage>
</organism>
<protein>
    <recommendedName>
        <fullName evidence="1">Aminoglycoside phosphotransferase domain-containing protein</fullName>
    </recommendedName>
</protein>
<reference evidence="2 3" key="1">
    <citation type="journal article" date="2018" name="New Phytol.">
        <title>Comparative genomics and transcriptomics depict ericoid mycorrhizal fungi as versatile saprotrophs and plant mutualists.</title>
        <authorList>
            <person name="Martino E."/>
            <person name="Morin E."/>
            <person name="Grelet G.A."/>
            <person name="Kuo A."/>
            <person name="Kohler A."/>
            <person name="Daghino S."/>
            <person name="Barry K.W."/>
            <person name="Cichocki N."/>
            <person name="Clum A."/>
            <person name="Dockter R.B."/>
            <person name="Hainaut M."/>
            <person name="Kuo R.C."/>
            <person name="LaButti K."/>
            <person name="Lindahl B.D."/>
            <person name="Lindquist E.A."/>
            <person name="Lipzen A."/>
            <person name="Khouja H.R."/>
            <person name="Magnuson J."/>
            <person name="Murat C."/>
            <person name="Ohm R.A."/>
            <person name="Singer S.W."/>
            <person name="Spatafora J.W."/>
            <person name="Wang M."/>
            <person name="Veneault-Fourrey C."/>
            <person name="Henrissat B."/>
            <person name="Grigoriev I.V."/>
            <person name="Martin F.M."/>
            <person name="Perotto S."/>
        </authorList>
    </citation>
    <scope>NUCLEOTIDE SEQUENCE [LARGE SCALE GENOMIC DNA]</scope>
    <source>
        <strain evidence="2 3">ATCC 22711</strain>
    </source>
</reference>
<dbReference type="STRING" id="857342.A0A2T3AV23"/>
<keyword evidence="3" id="KW-1185">Reference proteome</keyword>
<name>A0A2T3AV23_AMORE</name>
<dbReference type="InParanoid" id="A0A2T3AV23"/>
<proteinExistence type="predicted"/>
<evidence type="ECO:0000313" key="2">
    <source>
        <dbReference type="EMBL" id="PSS12519.1"/>
    </source>
</evidence>
<dbReference type="Gene3D" id="3.30.200.20">
    <property type="entry name" value="Phosphorylase Kinase, domain 1"/>
    <property type="match status" value="1"/>
</dbReference>
<dbReference type="GeneID" id="36577712"/>
<dbReference type="PANTHER" id="PTHR21310">
    <property type="entry name" value="AMINOGLYCOSIDE PHOSPHOTRANSFERASE-RELATED-RELATED"/>
    <property type="match status" value="1"/>
</dbReference>
<dbReference type="InterPro" id="IPR051678">
    <property type="entry name" value="AGP_Transferase"/>
</dbReference>
<dbReference type="Gene3D" id="3.90.1200.10">
    <property type="match status" value="1"/>
</dbReference>
<dbReference type="OrthoDB" id="5412996at2759"/>
<dbReference type="SUPFAM" id="SSF56112">
    <property type="entry name" value="Protein kinase-like (PK-like)"/>
    <property type="match status" value="1"/>
</dbReference>
<dbReference type="Proteomes" id="UP000241818">
    <property type="component" value="Unassembled WGS sequence"/>
</dbReference>
<evidence type="ECO:0000313" key="3">
    <source>
        <dbReference type="Proteomes" id="UP000241818"/>
    </source>
</evidence>